<evidence type="ECO:0000256" key="3">
    <source>
        <dbReference type="PIRNR" id="PIRNR029218"/>
    </source>
</evidence>
<dbReference type="RefSeq" id="WP_302042282.1">
    <property type="nucleotide sequence ID" value="NZ_JAUKPO010000062.1"/>
</dbReference>
<dbReference type="Gene3D" id="3.30.2310.20">
    <property type="entry name" value="RelE-like"/>
    <property type="match status" value="1"/>
</dbReference>
<keyword evidence="2" id="KW-1277">Toxin-antitoxin system</keyword>
<dbReference type="InterPro" id="IPR035093">
    <property type="entry name" value="RelE/ParE_toxin_dom_sf"/>
</dbReference>
<sequence>MGRYELSPAAAEDLIEIWVYLSDNASDKQADKMIDKIENQCQMLSQNPAMGKTRPELKVGLRSFPVNPYTIFYDSIAPGHIIIRRVLHQSRDIDRLMEQ</sequence>
<evidence type="ECO:0000313" key="4">
    <source>
        <dbReference type="EMBL" id="MDO1451485.1"/>
    </source>
</evidence>
<dbReference type="Pfam" id="PF05016">
    <property type="entry name" value="ParE_toxin"/>
    <property type="match status" value="1"/>
</dbReference>
<evidence type="ECO:0000256" key="1">
    <source>
        <dbReference type="ARBA" id="ARBA00006226"/>
    </source>
</evidence>
<evidence type="ECO:0000256" key="2">
    <source>
        <dbReference type="ARBA" id="ARBA00022649"/>
    </source>
</evidence>
<dbReference type="Proteomes" id="UP001168528">
    <property type="component" value="Unassembled WGS sequence"/>
</dbReference>
<dbReference type="PANTHER" id="PTHR33755">
    <property type="entry name" value="TOXIN PARE1-RELATED"/>
    <property type="match status" value="1"/>
</dbReference>
<organism evidence="4 5">
    <name type="scientific">Rhodocytophaga aerolata</name>
    <dbReference type="NCBI Taxonomy" id="455078"/>
    <lineage>
        <taxon>Bacteria</taxon>
        <taxon>Pseudomonadati</taxon>
        <taxon>Bacteroidota</taxon>
        <taxon>Cytophagia</taxon>
        <taxon>Cytophagales</taxon>
        <taxon>Rhodocytophagaceae</taxon>
        <taxon>Rhodocytophaga</taxon>
    </lineage>
</organism>
<name>A0ABT8RHC6_9BACT</name>
<comment type="caution">
    <text evidence="4">The sequence shown here is derived from an EMBL/GenBank/DDBJ whole genome shotgun (WGS) entry which is preliminary data.</text>
</comment>
<gene>
    <name evidence="4" type="ORF">Q0590_34745</name>
</gene>
<dbReference type="PIRSF" id="PIRSF029218">
    <property type="entry name" value="ParE"/>
    <property type="match status" value="1"/>
</dbReference>
<protein>
    <recommendedName>
        <fullName evidence="3">Toxin</fullName>
    </recommendedName>
</protein>
<dbReference type="EMBL" id="JAUKPO010000062">
    <property type="protein sequence ID" value="MDO1451485.1"/>
    <property type="molecule type" value="Genomic_DNA"/>
</dbReference>
<dbReference type="InterPro" id="IPR051803">
    <property type="entry name" value="TA_system_RelE-like_toxin"/>
</dbReference>
<dbReference type="InterPro" id="IPR007712">
    <property type="entry name" value="RelE/ParE_toxin"/>
</dbReference>
<proteinExistence type="inferred from homology"/>
<reference evidence="4" key="1">
    <citation type="submission" date="2023-07" db="EMBL/GenBank/DDBJ databases">
        <title>The genome sequence of Rhodocytophaga aerolata KACC 12507.</title>
        <authorList>
            <person name="Zhang X."/>
        </authorList>
    </citation>
    <scope>NUCLEOTIDE SEQUENCE</scope>
    <source>
        <strain evidence="4">KACC 12507</strain>
    </source>
</reference>
<keyword evidence="5" id="KW-1185">Reference proteome</keyword>
<comment type="similarity">
    <text evidence="1 3">Belongs to the RelE toxin family.</text>
</comment>
<accession>A0ABT8RHC6</accession>
<dbReference type="InterPro" id="IPR028344">
    <property type="entry name" value="ParE1/4"/>
</dbReference>
<evidence type="ECO:0000313" key="5">
    <source>
        <dbReference type="Proteomes" id="UP001168528"/>
    </source>
</evidence>